<sequence>MALEEIRKIKIDKVSELKSLGIDPYPAVSGRTNKISEVTENFNKFTEEKKEPVLAGRMVAKREHGGSIFFDIRDGSTSSIAGESGTDKIQGFIKEDSVGKDKFSQFLALVDIGDFIEITGTLFKTKKEEKTLEVRQFKILSKALLPLPEKWHGLQDEEERLRKRYLDLIMNPGEKEIFVKKAKFWQATREFLIREGGLEVETPILEQIPGGADAEPFVTHMNALDIDLYLRISPELSLKRLIVGGFNKIFEIGRIFRNEGIDREHLQDYTQMEMYWAYTDYEKSMILAEKFIKTVVEETLGSLSHQYQGKTINWDGEWKKYDYYHLFKEHTGLDLAKAPEKDLKKYAESEKIDIAKHVGRGRLIDIIFKKKVRPSLVEPGFLILPPVDIEPLAKRWLKDSGRVERFQVVAGGTELGKGFSELNDPVDQYKRFEEQVKLGEAGDKEAQRMDENFIEALEYGMPPTAGFAYSERLFAFIMDKPVRETVFFPLMRPR</sequence>
<dbReference type="PANTHER" id="PTHR42918:SF15">
    <property type="entry name" value="LYSINE--TRNA LIGASE, CHLOROPLASTIC_MITOCHONDRIAL"/>
    <property type="match status" value="1"/>
</dbReference>
<organism evidence="10 11">
    <name type="scientific">Candidatus Yanofskybacteria bacterium RIFCSPHIGHO2_01_FULL_41_53</name>
    <dbReference type="NCBI Taxonomy" id="1802663"/>
    <lineage>
        <taxon>Bacteria</taxon>
        <taxon>Candidatus Yanofskyibacteriota</taxon>
    </lineage>
</organism>
<keyword evidence="5 7" id="KW-0030">Aminoacyl-tRNA synthetase</keyword>
<evidence type="ECO:0000259" key="9">
    <source>
        <dbReference type="PROSITE" id="PS50862"/>
    </source>
</evidence>
<evidence type="ECO:0000256" key="3">
    <source>
        <dbReference type="ARBA" id="ARBA00022741"/>
    </source>
</evidence>
<comment type="subcellular location">
    <subcellularLocation>
        <location evidence="7">Cytoplasm</location>
    </subcellularLocation>
</comment>
<feature type="binding site" evidence="7">
    <location>
        <position position="414"/>
    </location>
    <ligand>
        <name>Mg(2+)</name>
        <dbReference type="ChEBI" id="CHEBI:18420"/>
        <label>1</label>
    </ligand>
</feature>
<evidence type="ECO:0000313" key="11">
    <source>
        <dbReference type="Proteomes" id="UP000177117"/>
    </source>
</evidence>
<dbReference type="SUPFAM" id="SSF50249">
    <property type="entry name" value="Nucleic acid-binding proteins"/>
    <property type="match status" value="1"/>
</dbReference>
<proteinExistence type="inferred from homology"/>
<dbReference type="NCBIfam" id="NF001756">
    <property type="entry name" value="PRK00484.1"/>
    <property type="match status" value="1"/>
</dbReference>
<dbReference type="InterPro" id="IPR004365">
    <property type="entry name" value="NA-bd_OB_tRNA"/>
</dbReference>
<evidence type="ECO:0000256" key="2">
    <source>
        <dbReference type="ARBA" id="ARBA00022723"/>
    </source>
</evidence>
<dbReference type="NCBIfam" id="TIGR00499">
    <property type="entry name" value="lysS_bact"/>
    <property type="match status" value="1"/>
</dbReference>
<evidence type="ECO:0000256" key="1">
    <source>
        <dbReference type="ARBA" id="ARBA00022598"/>
    </source>
</evidence>
<dbReference type="Gene3D" id="3.30.930.10">
    <property type="entry name" value="Bira Bifunctional Protein, Domain 2"/>
    <property type="match status" value="1"/>
</dbReference>
<evidence type="ECO:0000256" key="5">
    <source>
        <dbReference type="ARBA" id="ARBA00023146"/>
    </source>
</evidence>
<keyword evidence="4 7" id="KW-0067">ATP-binding</keyword>
<keyword evidence="7" id="KW-0963">Cytoplasm</keyword>
<dbReference type="Proteomes" id="UP000177117">
    <property type="component" value="Unassembled WGS sequence"/>
</dbReference>
<reference evidence="10 11" key="1">
    <citation type="journal article" date="2016" name="Nat. Commun.">
        <title>Thousands of microbial genomes shed light on interconnected biogeochemical processes in an aquifer system.</title>
        <authorList>
            <person name="Anantharaman K."/>
            <person name="Brown C.T."/>
            <person name="Hug L.A."/>
            <person name="Sharon I."/>
            <person name="Castelle C.J."/>
            <person name="Probst A.J."/>
            <person name="Thomas B.C."/>
            <person name="Singh A."/>
            <person name="Wilkins M.J."/>
            <person name="Karaoz U."/>
            <person name="Brodie E.L."/>
            <person name="Williams K.H."/>
            <person name="Hubbard S.S."/>
            <person name="Banfield J.F."/>
        </authorList>
    </citation>
    <scope>NUCLEOTIDE SEQUENCE [LARGE SCALE GENOMIC DNA]</scope>
</reference>
<dbReference type="PANTHER" id="PTHR42918">
    <property type="entry name" value="LYSYL-TRNA SYNTHETASE"/>
    <property type="match status" value="1"/>
</dbReference>
<dbReference type="SUPFAM" id="SSF55681">
    <property type="entry name" value="Class II aaRS and biotin synthetases"/>
    <property type="match status" value="1"/>
</dbReference>
<dbReference type="EMBL" id="MGJD01000019">
    <property type="protein sequence ID" value="OGN00569.1"/>
    <property type="molecule type" value="Genomic_DNA"/>
</dbReference>
<evidence type="ECO:0000256" key="4">
    <source>
        <dbReference type="ARBA" id="ARBA00022840"/>
    </source>
</evidence>
<comment type="similarity">
    <text evidence="7">Belongs to the class-II aminoacyl-tRNA synthetase family.</text>
</comment>
<dbReference type="Gene3D" id="2.40.50.140">
    <property type="entry name" value="Nucleic acid-binding proteins"/>
    <property type="match status" value="1"/>
</dbReference>
<evidence type="ECO:0000256" key="7">
    <source>
        <dbReference type="HAMAP-Rule" id="MF_00252"/>
    </source>
</evidence>
<dbReference type="PRINTS" id="PR00982">
    <property type="entry name" value="TRNASYNTHLYS"/>
</dbReference>
<name>A0A1F8EKI2_9BACT</name>
<dbReference type="InterPro" id="IPR012340">
    <property type="entry name" value="NA-bd_OB-fold"/>
</dbReference>
<dbReference type="GO" id="GO:0005829">
    <property type="term" value="C:cytosol"/>
    <property type="evidence" value="ECO:0007669"/>
    <property type="project" value="TreeGrafter"/>
</dbReference>
<dbReference type="GO" id="GO:0000049">
    <property type="term" value="F:tRNA binding"/>
    <property type="evidence" value="ECO:0007669"/>
    <property type="project" value="TreeGrafter"/>
</dbReference>
<dbReference type="GO" id="GO:0005524">
    <property type="term" value="F:ATP binding"/>
    <property type="evidence" value="ECO:0007669"/>
    <property type="project" value="UniProtKB-UniRule"/>
</dbReference>
<keyword evidence="7" id="KW-0648">Protein biosynthesis</keyword>
<keyword evidence="7 8" id="KW-0460">Magnesium</keyword>
<evidence type="ECO:0000256" key="8">
    <source>
        <dbReference type="RuleBase" id="RU000336"/>
    </source>
</evidence>
<dbReference type="AlphaFoldDB" id="A0A1F8EKI2"/>
<dbReference type="HAMAP" id="MF_00252">
    <property type="entry name" value="Lys_tRNA_synth_class2"/>
    <property type="match status" value="1"/>
</dbReference>
<dbReference type="PROSITE" id="PS50862">
    <property type="entry name" value="AA_TRNA_LIGASE_II"/>
    <property type="match status" value="1"/>
</dbReference>
<dbReference type="Pfam" id="PF01336">
    <property type="entry name" value="tRNA_anti-codon"/>
    <property type="match status" value="1"/>
</dbReference>
<gene>
    <name evidence="7" type="primary">lysS</name>
    <name evidence="10" type="ORF">A2650_03125</name>
</gene>
<dbReference type="InterPro" id="IPR002313">
    <property type="entry name" value="Lys-tRNA-ligase_II"/>
</dbReference>
<keyword evidence="1 7" id="KW-0436">Ligase</keyword>
<dbReference type="InterPro" id="IPR006195">
    <property type="entry name" value="aa-tRNA-synth_II"/>
</dbReference>
<dbReference type="GO" id="GO:0006430">
    <property type="term" value="P:lysyl-tRNA aminoacylation"/>
    <property type="evidence" value="ECO:0007669"/>
    <property type="project" value="UniProtKB-UniRule"/>
</dbReference>
<accession>A0A1F8EKI2</accession>
<dbReference type="InterPro" id="IPR044136">
    <property type="entry name" value="Lys-tRNA-ligase_II_N"/>
</dbReference>
<comment type="caution">
    <text evidence="7">Lacks conserved residue(s) required for the propagation of feature annotation.</text>
</comment>
<protein>
    <recommendedName>
        <fullName evidence="7">Lysine--tRNA ligase</fullName>
        <ecNumber evidence="7">6.1.1.6</ecNumber>
    </recommendedName>
    <alternativeName>
        <fullName evidence="7">Lysyl-tRNA synthetase</fullName>
        <shortName evidence="7">LysRS</shortName>
    </alternativeName>
</protein>
<keyword evidence="3 7" id="KW-0547">Nucleotide-binding</keyword>
<dbReference type="EC" id="6.1.1.6" evidence="7"/>
<dbReference type="Pfam" id="PF00152">
    <property type="entry name" value="tRNA-synt_2"/>
    <property type="match status" value="1"/>
</dbReference>
<comment type="caution">
    <text evidence="10">The sequence shown here is derived from an EMBL/GenBank/DDBJ whole genome shotgun (WGS) entry which is preliminary data.</text>
</comment>
<dbReference type="GO" id="GO:0004824">
    <property type="term" value="F:lysine-tRNA ligase activity"/>
    <property type="evidence" value="ECO:0007669"/>
    <property type="project" value="UniProtKB-UniRule"/>
</dbReference>
<comment type="cofactor">
    <cofactor evidence="7 8">
        <name>Mg(2+)</name>
        <dbReference type="ChEBI" id="CHEBI:18420"/>
    </cofactor>
    <text evidence="7 8">Binds 3 Mg(2+) ions per subunit.</text>
</comment>
<evidence type="ECO:0000313" key="10">
    <source>
        <dbReference type="EMBL" id="OGN00569.1"/>
    </source>
</evidence>
<dbReference type="CDD" id="cd04322">
    <property type="entry name" value="LysRS_N"/>
    <property type="match status" value="1"/>
</dbReference>
<dbReference type="InterPro" id="IPR045864">
    <property type="entry name" value="aa-tRNA-synth_II/BPL/LPL"/>
</dbReference>
<comment type="catalytic activity">
    <reaction evidence="6 7 8">
        <text>tRNA(Lys) + L-lysine + ATP = L-lysyl-tRNA(Lys) + AMP + diphosphate</text>
        <dbReference type="Rhea" id="RHEA:20792"/>
        <dbReference type="Rhea" id="RHEA-COMP:9696"/>
        <dbReference type="Rhea" id="RHEA-COMP:9697"/>
        <dbReference type="ChEBI" id="CHEBI:30616"/>
        <dbReference type="ChEBI" id="CHEBI:32551"/>
        <dbReference type="ChEBI" id="CHEBI:33019"/>
        <dbReference type="ChEBI" id="CHEBI:78442"/>
        <dbReference type="ChEBI" id="CHEBI:78529"/>
        <dbReference type="ChEBI" id="CHEBI:456215"/>
        <dbReference type="EC" id="6.1.1.6"/>
    </reaction>
</comment>
<keyword evidence="2 7" id="KW-0479">Metal-binding</keyword>
<dbReference type="InterPro" id="IPR004364">
    <property type="entry name" value="Aa-tRNA-synt_II"/>
</dbReference>
<feature type="binding site" evidence="7">
    <location>
        <position position="414"/>
    </location>
    <ligand>
        <name>Mg(2+)</name>
        <dbReference type="ChEBI" id="CHEBI:18420"/>
        <label>2</label>
    </ligand>
</feature>
<dbReference type="GO" id="GO:0000287">
    <property type="term" value="F:magnesium ion binding"/>
    <property type="evidence" value="ECO:0007669"/>
    <property type="project" value="UniProtKB-UniRule"/>
</dbReference>
<comment type="subunit">
    <text evidence="7">Homodimer.</text>
</comment>
<feature type="domain" description="Aminoacyl-transfer RNA synthetases class-II family profile" evidence="9">
    <location>
        <begin position="186"/>
        <end position="493"/>
    </location>
</feature>
<dbReference type="InterPro" id="IPR018149">
    <property type="entry name" value="Lys-tRNA-synth_II_C"/>
</dbReference>
<evidence type="ECO:0000256" key="6">
    <source>
        <dbReference type="ARBA" id="ARBA00048573"/>
    </source>
</evidence>